<gene>
    <name evidence="2" type="ORF">DFR44_10145</name>
</gene>
<comment type="caution">
    <text evidence="2">The sequence shown here is derived from an EMBL/GenBank/DDBJ whole genome shotgun (WGS) entry which is preliminary data.</text>
</comment>
<dbReference type="EMBL" id="SNZE01000001">
    <property type="protein sequence ID" value="TDR32996.1"/>
    <property type="molecule type" value="Genomic_DNA"/>
</dbReference>
<feature type="transmembrane region" description="Helical" evidence="1">
    <location>
        <begin position="6"/>
        <end position="24"/>
    </location>
</feature>
<name>A0A4R6YBH0_9BURK</name>
<accession>A0A4R6YBH0</accession>
<dbReference type="RefSeq" id="WP_162845097.1">
    <property type="nucleotide sequence ID" value="NZ_SNZE01000001.1"/>
</dbReference>
<keyword evidence="1" id="KW-1133">Transmembrane helix</keyword>
<evidence type="ECO:0000313" key="2">
    <source>
        <dbReference type="EMBL" id="TDR32996.1"/>
    </source>
</evidence>
<evidence type="ECO:0000256" key="1">
    <source>
        <dbReference type="SAM" id="Phobius"/>
    </source>
</evidence>
<protein>
    <submittedName>
        <fullName evidence="2">Uncharacterized protein</fullName>
    </submittedName>
</protein>
<dbReference type="AlphaFoldDB" id="A0A4R6YBH0"/>
<keyword evidence="3" id="KW-1185">Reference proteome</keyword>
<proteinExistence type="predicted"/>
<evidence type="ECO:0000313" key="3">
    <source>
        <dbReference type="Proteomes" id="UP000294480"/>
    </source>
</evidence>
<reference evidence="2 3" key="1">
    <citation type="submission" date="2019-03" db="EMBL/GenBank/DDBJ databases">
        <title>Genomic Encyclopedia of Type Strains, Phase IV (KMG-IV): sequencing the most valuable type-strain genomes for metagenomic binning, comparative biology and taxonomic classification.</title>
        <authorList>
            <person name="Goeker M."/>
        </authorList>
    </citation>
    <scope>NUCLEOTIDE SEQUENCE [LARGE SCALE GENOMIC DNA]</scope>
    <source>
        <strain evidence="2 3">DSM 102852</strain>
    </source>
</reference>
<keyword evidence="1" id="KW-0472">Membrane</keyword>
<organism evidence="2 3">
    <name type="scientific">Hydromonas duriensis</name>
    <dbReference type="NCBI Taxonomy" id="1527608"/>
    <lineage>
        <taxon>Bacteria</taxon>
        <taxon>Pseudomonadati</taxon>
        <taxon>Pseudomonadota</taxon>
        <taxon>Betaproteobacteria</taxon>
        <taxon>Burkholderiales</taxon>
        <taxon>Burkholderiaceae</taxon>
        <taxon>Hydromonas</taxon>
    </lineage>
</organism>
<dbReference type="Proteomes" id="UP000294480">
    <property type="component" value="Unassembled WGS sequence"/>
</dbReference>
<sequence>MSRKTLFIITFIIFLMMVFGRWLYDNYQIDQCLDAGGAWNHQAHVCDK</sequence>
<keyword evidence="1" id="KW-0812">Transmembrane</keyword>